<keyword evidence="3" id="KW-0732">Signal</keyword>
<dbReference type="CDD" id="cd00063">
    <property type="entry name" value="FN3"/>
    <property type="match status" value="1"/>
</dbReference>
<evidence type="ECO:0000256" key="9">
    <source>
        <dbReference type="SAM" id="MobiDB-lite"/>
    </source>
</evidence>
<dbReference type="InterPro" id="IPR001919">
    <property type="entry name" value="CBD2"/>
</dbReference>
<keyword evidence="4" id="KW-0378">Hydrolase</keyword>
<evidence type="ECO:0000256" key="8">
    <source>
        <dbReference type="ARBA" id="ARBA00023326"/>
    </source>
</evidence>
<dbReference type="Pfam" id="PF00150">
    <property type="entry name" value="Cellulase"/>
    <property type="match status" value="1"/>
</dbReference>
<dbReference type="InterPro" id="IPR017853">
    <property type="entry name" value="GH"/>
</dbReference>
<keyword evidence="8" id="KW-0624">Polysaccharide degradation</keyword>
<comment type="caution">
    <text evidence="12">The sequence shown here is derived from an EMBL/GenBank/DDBJ whole genome shotgun (WGS) entry which is preliminary data.</text>
</comment>
<dbReference type="Proteomes" id="UP000248714">
    <property type="component" value="Unassembled WGS sequence"/>
</dbReference>
<evidence type="ECO:0000259" key="10">
    <source>
        <dbReference type="PROSITE" id="PS50853"/>
    </source>
</evidence>
<gene>
    <name evidence="12" type="ORF">C8D87_101796</name>
</gene>
<organism evidence="12 13">
    <name type="scientific">Lentzea atacamensis</name>
    <dbReference type="NCBI Taxonomy" id="531938"/>
    <lineage>
        <taxon>Bacteria</taxon>
        <taxon>Bacillati</taxon>
        <taxon>Actinomycetota</taxon>
        <taxon>Actinomycetes</taxon>
        <taxon>Pseudonocardiales</taxon>
        <taxon>Pseudonocardiaceae</taxon>
        <taxon>Lentzea</taxon>
    </lineage>
</organism>
<evidence type="ECO:0000256" key="7">
    <source>
        <dbReference type="ARBA" id="ARBA00023295"/>
    </source>
</evidence>
<evidence type="ECO:0000259" key="11">
    <source>
        <dbReference type="PROSITE" id="PS51173"/>
    </source>
</evidence>
<evidence type="ECO:0000313" key="13">
    <source>
        <dbReference type="Proteomes" id="UP000248714"/>
    </source>
</evidence>
<keyword evidence="5" id="KW-0136">Cellulose degradation</keyword>
<keyword evidence="13" id="KW-1185">Reference proteome</keyword>
<dbReference type="Pfam" id="PF00553">
    <property type="entry name" value="CBM_2"/>
    <property type="match status" value="1"/>
</dbReference>
<evidence type="ECO:0000256" key="3">
    <source>
        <dbReference type="ARBA" id="ARBA00022729"/>
    </source>
</evidence>
<dbReference type="InterPro" id="IPR013830">
    <property type="entry name" value="SGNH_hydro"/>
</dbReference>
<dbReference type="InterPro" id="IPR012291">
    <property type="entry name" value="CBM2_carb-bd_dom_sf"/>
</dbReference>
<dbReference type="EMBL" id="QLTT01000001">
    <property type="protein sequence ID" value="RAS70496.1"/>
    <property type="molecule type" value="Genomic_DNA"/>
</dbReference>
<evidence type="ECO:0000256" key="2">
    <source>
        <dbReference type="ARBA" id="ARBA00012601"/>
    </source>
</evidence>
<keyword evidence="7" id="KW-0326">Glycosidase</keyword>
<reference evidence="12 13" key="1">
    <citation type="submission" date="2018-06" db="EMBL/GenBank/DDBJ databases">
        <title>Genomic Encyclopedia of Type Strains, Phase IV (KMG-IV): sequencing the most valuable type-strain genomes for metagenomic binning, comparative biology and taxonomic classification.</title>
        <authorList>
            <person name="Goeker M."/>
        </authorList>
    </citation>
    <scope>NUCLEOTIDE SEQUENCE [LARGE SCALE GENOMIC DNA]</scope>
    <source>
        <strain evidence="12 13">DSM 45479</strain>
    </source>
</reference>
<dbReference type="InterPro" id="IPR036514">
    <property type="entry name" value="SGNH_hydro_sf"/>
</dbReference>
<dbReference type="PANTHER" id="PTHR34142">
    <property type="entry name" value="ENDO-BETA-1,4-GLUCANASE A"/>
    <property type="match status" value="1"/>
</dbReference>
<protein>
    <recommendedName>
        <fullName evidence="2">cellulase</fullName>
        <ecNumber evidence="2">3.2.1.4</ecNumber>
    </recommendedName>
</protein>
<dbReference type="SMART" id="SM00060">
    <property type="entry name" value="FN3"/>
    <property type="match status" value="1"/>
</dbReference>
<dbReference type="Gene3D" id="3.20.20.80">
    <property type="entry name" value="Glycosidases"/>
    <property type="match status" value="1"/>
</dbReference>
<keyword evidence="6" id="KW-0119">Carbohydrate metabolism</keyword>
<dbReference type="CDD" id="cd01833">
    <property type="entry name" value="XynB_like"/>
    <property type="match status" value="1"/>
</dbReference>
<dbReference type="SUPFAM" id="SSF51445">
    <property type="entry name" value="(Trans)glycosidases"/>
    <property type="match status" value="1"/>
</dbReference>
<feature type="domain" description="Fibronectin type-III" evidence="10">
    <location>
        <begin position="592"/>
        <end position="682"/>
    </location>
</feature>
<feature type="domain" description="CBM2" evidence="11">
    <location>
        <begin position="681"/>
        <end position="793"/>
    </location>
</feature>
<dbReference type="Gene3D" id="2.60.40.290">
    <property type="match status" value="1"/>
</dbReference>
<dbReference type="PANTHER" id="PTHR34142:SF1">
    <property type="entry name" value="GLYCOSIDE HYDROLASE FAMILY 5 DOMAIN-CONTAINING PROTEIN"/>
    <property type="match status" value="1"/>
</dbReference>
<accession>A0ABX9EKL1</accession>
<sequence>MPVGHSAVWHRISPWLQSDFWERSRKSDLPLSHIPQEVVLTWRFLRAVVAGLLLAACAVIAPAPAGAAAPTRIMALGDSITGSPGCWRALLWKHLQDTGHTDVDFVGSLPAPGCGFPYDGENEGHGGILATNIVRDNQLPGWLSSARPDIVLMHLGTNDVWNNISAQTILNAYTTMLGQMRASNPAIKLIVAKFIPMNPSGCSACGQRVVDLNNAIPGWAQANSTAASPITVVDQWTGFSTATDTTDGVHPNSTTGIQKIESRWYPAVVAALGGGPTPAVGLHVEGTRVVEANGTPFVMRGVNHAYVWYPTQNRAFADMKSFGTNTVRVVLGSGQRWGPTPATEVANVISLCKQNKMICVLEVHDTTGYGEQSGAASLDQAATYWLSVANVLKGQENYVIVNLGNEPFGNNASVSATWASATSSAISRLRGAGLQHLIMADAPMWGQDWQNIMRDNAASVFNADPLRNTVFSVHMYGVYDTAAEINAYFNAFQTAGLPLVVGEFGHNHSDGDPDENTIMAQAQARGLGYIGWSWSGNSSDVGYLDMTNSFNPASLTPWGERFLNGANGVRQTSKEATIFGGGGPGDTEPPSTPGTPAASGVTSTGLTLTWAASTDNVGVTGYDVFRAVGSGSFTLVGSVASATFTDSGLTPSTTYRYQVRARDAAGNVSANSGIATATTGTGGGTGTCKVGYSAQNWGGGNGFTASVSITNTGTSAIDGWTLAFSYANGQRVTLPGWGATFTQSGADVTATNLTWNRTLAPNASASIGFNGTYNGSNPAPASFTLNGNTCTTS</sequence>
<dbReference type="InterPro" id="IPR018087">
    <property type="entry name" value="Glyco_hydro_5_CS"/>
</dbReference>
<dbReference type="SMART" id="SM00637">
    <property type="entry name" value="CBD_II"/>
    <property type="match status" value="1"/>
</dbReference>
<dbReference type="InterPro" id="IPR003961">
    <property type="entry name" value="FN3_dom"/>
</dbReference>
<dbReference type="Pfam" id="PF00041">
    <property type="entry name" value="fn3"/>
    <property type="match status" value="1"/>
</dbReference>
<dbReference type="PROSITE" id="PS51173">
    <property type="entry name" value="CBM2"/>
    <property type="match status" value="1"/>
</dbReference>
<dbReference type="Gene3D" id="2.60.40.10">
    <property type="entry name" value="Immunoglobulins"/>
    <property type="match status" value="1"/>
</dbReference>
<dbReference type="PROSITE" id="PS50853">
    <property type="entry name" value="FN3"/>
    <property type="match status" value="1"/>
</dbReference>
<dbReference type="InterPro" id="IPR036116">
    <property type="entry name" value="FN3_sf"/>
</dbReference>
<dbReference type="InterPro" id="IPR013783">
    <property type="entry name" value="Ig-like_fold"/>
</dbReference>
<evidence type="ECO:0000256" key="1">
    <source>
        <dbReference type="ARBA" id="ARBA00000966"/>
    </source>
</evidence>
<dbReference type="InterPro" id="IPR008965">
    <property type="entry name" value="CBM2/CBM3_carb-bd_dom_sf"/>
</dbReference>
<evidence type="ECO:0000256" key="4">
    <source>
        <dbReference type="ARBA" id="ARBA00022801"/>
    </source>
</evidence>
<dbReference type="SUPFAM" id="SSF49384">
    <property type="entry name" value="Carbohydrate-binding domain"/>
    <property type="match status" value="1"/>
</dbReference>
<dbReference type="SUPFAM" id="SSF52266">
    <property type="entry name" value="SGNH hydrolase"/>
    <property type="match status" value="1"/>
</dbReference>
<dbReference type="Gene3D" id="3.40.50.1110">
    <property type="entry name" value="SGNH hydrolase"/>
    <property type="match status" value="1"/>
</dbReference>
<evidence type="ECO:0000256" key="5">
    <source>
        <dbReference type="ARBA" id="ARBA00023001"/>
    </source>
</evidence>
<name>A0ABX9EKL1_9PSEU</name>
<comment type="catalytic activity">
    <reaction evidence="1">
        <text>Endohydrolysis of (1-&gt;4)-beta-D-glucosidic linkages in cellulose, lichenin and cereal beta-D-glucans.</text>
        <dbReference type="EC" id="3.2.1.4"/>
    </reaction>
</comment>
<evidence type="ECO:0000256" key="6">
    <source>
        <dbReference type="ARBA" id="ARBA00023277"/>
    </source>
</evidence>
<evidence type="ECO:0000313" key="12">
    <source>
        <dbReference type="EMBL" id="RAS70496.1"/>
    </source>
</evidence>
<dbReference type="SUPFAM" id="SSF49265">
    <property type="entry name" value="Fibronectin type III"/>
    <property type="match status" value="1"/>
</dbReference>
<dbReference type="EC" id="3.2.1.4" evidence="2"/>
<feature type="region of interest" description="Disordered" evidence="9">
    <location>
        <begin position="580"/>
        <end position="601"/>
    </location>
</feature>
<dbReference type="InterPro" id="IPR001547">
    <property type="entry name" value="Glyco_hydro_5"/>
</dbReference>
<proteinExistence type="predicted"/>
<dbReference type="PROSITE" id="PS00659">
    <property type="entry name" value="GLYCOSYL_HYDROL_F5"/>
    <property type="match status" value="1"/>
</dbReference>
<dbReference type="Pfam" id="PF13472">
    <property type="entry name" value="Lipase_GDSL_2"/>
    <property type="match status" value="1"/>
</dbReference>